<feature type="region of interest" description="Disordered" evidence="1">
    <location>
        <begin position="154"/>
        <end position="178"/>
    </location>
</feature>
<proteinExistence type="predicted"/>
<reference evidence="2" key="1">
    <citation type="submission" date="2020-05" db="EMBL/GenBank/DDBJ databases">
        <authorList>
            <person name="Chiriac C."/>
            <person name="Salcher M."/>
            <person name="Ghai R."/>
            <person name="Kavagutti S V."/>
        </authorList>
    </citation>
    <scope>NUCLEOTIDE SEQUENCE</scope>
</reference>
<organism evidence="2">
    <name type="scientific">freshwater metagenome</name>
    <dbReference type="NCBI Taxonomy" id="449393"/>
    <lineage>
        <taxon>unclassified sequences</taxon>
        <taxon>metagenomes</taxon>
        <taxon>ecological metagenomes</taxon>
    </lineage>
</organism>
<feature type="region of interest" description="Disordered" evidence="1">
    <location>
        <begin position="1"/>
        <end position="71"/>
    </location>
</feature>
<evidence type="ECO:0000256" key="1">
    <source>
        <dbReference type="SAM" id="MobiDB-lite"/>
    </source>
</evidence>
<dbReference type="AlphaFoldDB" id="A0A6J7UW90"/>
<dbReference type="EMBL" id="CAFBQW010000343">
    <property type="protein sequence ID" value="CAB5069392.1"/>
    <property type="molecule type" value="Genomic_DNA"/>
</dbReference>
<protein>
    <submittedName>
        <fullName evidence="2">Unannotated protein</fullName>
    </submittedName>
</protein>
<sequence>MSIRSNRASRFTFEISESTSTRSTTAATSTRETIPSMSTPCTSSLTSTLETIPPTSTRPTRRSMSIRSSSASMSIAARTSLMLTASITPGVTRCIASRATGPASVTKRSRTSWPSLASGTVRRFATAAASRAGALPPTAEATSVAARAARVAAPSAASTPQSSSPSSGGVPGTSSSVTTRSWLRIGTRCLNLQRSPRLPPLKQDCYRGGRDREQETHSAGTASISSSIVTLSLTSMPSSPAGALKEIPNSLRRISPAALNPERVAP</sequence>
<feature type="region of interest" description="Disordered" evidence="1">
    <location>
        <begin position="194"/>
        <end position="266"/>
    </location>
</feature>
<feature type="compositionally biased region" description="Low complexity" evidence="1">
    <location>
        <begin position="9"/>
        <end position="71"/>
    </location>
</feature>
<accession>A0A6J7UW90</accession>
<evidence type="ECO:0000313" key="2">
    <source>
        <dbReference type="EMBL" id="CAB5069392.1"/>
    </source>
</evidence>
<gene>
    <name evidence="2" type="ORF">UFOPK4354_02051</name>
</gene>
<feature type="compositionally biased region" description="Low complexity" evidence="1">
    <location>
        <begin position="223"/>
        <end position="235"/>
    </location>
</feature>
<feature type="compositionally biased region" description="Basic and acidic residues" evidence="1">
    <location>
        <begin position="204"/>
        <end position="216"/>
    </location>
</feature>
<name>A0A6J7UW90_9ZZZZ</name>